<evidence type="ECO:0000256" key="4">
    <source>
        <dbReference type="ARBA" id="ARBA00022777"/>
    </source>
</evidence>
<comment type="similarity">
    <text evidence="7">Belongs to the protein kinase superfamily.</text>
</comment>
<dbReference type="Pfam" id="PF00069">
    <property type="entry name" value="Pkinase"/>
    <property type="match status" value="1"/>
</dbReference>
<dbReference type="InterPro" id="IPR011009">
    <property type="entry name" value="Kinase-like_dom_sf"/>
</dbReference>
<evidence type="ECO:0000313" key="10">
    <source>
        <dbReference type="Proteomes" id="UP000762676"/>
    </source>
</evidence>
<evidence type="ECO:0000256" key="3">
    <source>
        <dbReference type="ARBA" id="ARBA00022741"/>
    </source>
</evidence>
<dbReference type="EMBL" id="BMAT01001474">
    <property type="protein sequence ID" value="GFR86352.1"/>
    <property type="molecule type" value="Genomic_DNA"/>
</dbReference>
<comment type="caution">
    <text evidence="9">The sequence shown here is derived from an EMBL/GenBank/DDBJ whole genome shotgun (WGS) entry which is preliminary data.</text>
</comment>
<evidence type="ECO:0000313" key="9">
    <source>
        <dbReference type="EMBL" id="GFR86352.1"/>
    </source>
</evidence>
<reference evidence="9 10" key="1">
    <citation type="journal article" date="2021" name="Elife">
        <title>Chloroplast acquisition without the gene transfer in kleptoplastic sea slugs, Plakobranchus ocellatus.</title>
        <authorList>
            <person name="Maeda T."/>
            <person name="Takahashi S."/>
            <person name="Yoshida T."/>
            <person name="Shimamura S."/>
            <person name="Takaki Y."/>
            <person name="Nagai Y."/>
            <person name="Toyoda A."/>
            <person name="Suzuki Y."/>
            <person name="Arimoto A."/>
            <person name="Ishii H."/>
            <person name="Satoh N."/>
            <person name="Nishiyama T."/>
            <person name="Hasebe M."/>
            <person name="Maruyama T."/>
            <person name="Minagawa J."/>
            <person name="Obokata J."/>
            <person name="Shigenobu S."/>
        </authorList>
    </citation>
    <scope>NUCLEOTIDE SEQUENCE [LARGE SCALE GENOMIC DNA]</scope>
</reference>
<dbReference type="PANTHER" id="PTHR24345">
    <property type="entry name" value="SERINE/THREONINE-PROTEIN KINASE PLK"/>
    <property type="match status" value="1"/>
</dbReference>
<evidence type="ECO:0000256" key="1">
    <source>
        <dbReference type="ARBA" id="ARBA00022527"/>
    </source>
</evidence>
<dbReference type="GO" id="GO:0004674">
    <property type="term" value="F:protein serine/threonine kinase activity"/>
    <property type="evidence" value="ECO:0007669"/>
    <property type="project" value="UniProtKB-KW"/>
</dbReference>
<evidence type="ECO:0000256" key="7">
    <source>
        <dbReference type="RuleBase" id="RU000304"/>
    </source>
</evidence>
<dbReference type="InterPro" id="IPR008271">
    <property type="entry name" value="Ser/Thr_kinase_AS"/>
</dbReference>
<dbReference type="CDD" id="cd00180">
    <property type="entry name" value="PKc"/>
    <property type="match status" value="1"/>
</dbReference>
<feature type="binding site" evidence="6">
    <location>
        <position position="56"/>
    </location>
    <ligand>
        <name>ATP</name>
        <dbReference type="ChEBI" id="CHEBI:30616"/>
    </ligand>
</feature>
<dbReference type="PANTHER" id="PTHR24345:SF0">
    <property type="entry name" value="CELL CYCLE SERINE_THREONINE-PROTEIN KINASE CDC5_MSD2"/>
    <property type="match status" value="1"/>
</dbReference>
<keyword evidence="4 9" id="KW-0418">Kinase</keyword>
<dbReference type="InterPro" id="IPR000719">
    <property type="entry name" value="Prot_kinase_dom"/>
</dbReference>
<dbReference type="Proteomes" id="UP000762676">
    <property type="component" value="Unassembled WGS sequence"/>
</dbReference>
<dbReference type="SUPFAM" id="SSF56112">
    <property type="entry name" value="Protein kinase-like (PK-like)"/>
    <property type="match status" value="1"/>
</dbReference>
<accession>A0AAV4GKU7</accession>
<name>A0AAV4GKU7_9GAST</name>
<protein>
    <submittedName>
        <fullName evidence="9">Serine/threonine protein kinase</fullName>
    </submittedName>
</protein>
<dbReference type="SMART" id="SM00220">
    <property type="entry name" value="S_TKc"/>
    <property type="match status" value="1"/>
</dbReference>
<evidence type="ECO:0000256" key="2">
    <source>
        <dbReference type="ARBA" id="ARBA00022679"/>
    </source>
</evidence>
<evidence type="ECO:0000256" key="6">
    <source>
        <dbReference type="PROSITE-ProRule" id="PRU10141"/>
    </source>
</evidence>
<dbReference type="AlphaFoldDB" id="A0AAV4GKU7"/>
<dbReference type="GO" id="GO:0005634">
    <property type="term" value="C:nucleus"/>
    <property type="evidence" value="ECO:0007669"/>
    <property type="project" value="TreeGrafter"/>
</dbReference>
<evidence type="ECO:0000259" key="8">
    <source>
        <dbReference type="PROSITE" id="PS50011"/>
    </source>
</evidence>
<feature type="domain" description="Protein kinase" evidence="8">
    <location>
        <begin position="27"/>
        <end position="279"/>
    </location>
</feature>
<organism evidence="9 10">
    <name type="scientific">Elysia marginata</name>
    <dbReference type="NCBI Taxonomy" id="1093978"/>
    <lineage>
        <taxon>Eukaryota</taxon>
        <taxon>Metazoa</taxon>
        <taxon>Spiralia</taxon>
        <taxon>Lophotrochozoa</taxon>
        <taxon>Mollusca</taxon>
        <taxon>Gastropoda</taxon>
        <taxon>Heterobranchia</taxon>
        <taxon>Euthyneura</taxon>
        <taxon>Panpulmonata</taxon>
        <taxon>Sacoglossa</taxon>
        <taxon>Placobranchoidea</taxon>
        <taxon>Plakobranchidae</taxon>
        <taxon>Elysia</taxon>
    </lineage>
</organism>
<dbReference type="GO" id="GO:0005524">
    <property type="term" value="F:ATP binding"/>
    <property type="evidence" value="ECO:0007669"/>
    <property type="project" value="UniProtKB-UniRule"/>
</dbReference>
<sequence>MAEQVNKENQVIIHDFREEDFFEKYGLKKLKFLGKGMSGEVILVSQRSSFQLFAVKMFSLASDDKEKRMREFYREAQVMQTVSHRHLVPCLLAALCKGYTVITMPFYSGTDLCNLSEHGKLHPSVAGRYISQVAQAVEHLHKNSIVHNDIKLENIFIDEADQAILGDPGLALMSENNCETTTAGMVGGTRDYWPPERVMAARNDQLNPFKADVYAIGVVFWPLVSSDVPEKGNNYLHSALASTDVFLPFDHWMILKRLLEPNPAKRPAISEVVKMMQVV</sequence>
<gene>
    <name evidence="9" type="ORF">ElyMa_000718200</name>
</gene>
<keyword evidence="1 7" id="KW-0723">Serine/threonine-protein kinase</keyword>
<proteinExistence type="inferred from homology"/>
<keyword evidence="5 6" id="KW-0067">ATP-binding</keyword>
<dbReference type="PROSITE" id="PS00108">
    <property type="entry name" value="PROTEIN_KINASE_ST"/>
    <property type="match status" value="1"/>
</dbReference>
<keyword evidence="2" id="KW-0808">Transferase</keyword>
<dbReference type="InterPro" id="IPR017441">
    <property type="entry name" value="Protein_kinase_ATP_BS"/>
</dbReference>
<dbReference type="PROSITE" id="PS50011">
    <property type="entry name" value="PROTEIN_KINASE_DOM"/>
    <property type="match status" value="1"/>
</dbReference>
<keyword evidence="3 6" id="KW-0547">Nucleotide-binding</keyword>
<evidence type="ECO:0000256" key="5">
    <source>
        <dbReference type="ARBA" id="ARBA00022840"/>
    </source>
</evidence>
<dbReference type="PROSITE" id="PS00107">
    <property type="entry name" value="PROTEIN_KINASE_ATP"/>
    <property type="match status" value="1"/>
</dbReference>
<keyword evidence="10" id="KW-1185">Reference proteome</keyword>
<dbReference type="Gene3D" id="1.10.510.10">
    <property type="entry name" value="Transferase(Phosphotransferase) domain 1"/>
    <property type="match status" value="1"/>
</dbReference>